<gene>
    <name evidence="1" type="ORF">RPERSI_LOCUS1653</name>
</gene>
<sequence>MESSEPSLPFSTLLLATCESSAYVVGMVFIGYSGVRCGIFTPTIKKIIAKLVLNLFLPCLLFSQIGGTIDSSTIVKIWPLPVFCVLFAIISGFLGNFGGNLLNLSQSRKKFIMSSIIFNNITAVPVGFIKAFACTNAMQIFESEFGETLQDTKSRGITYLLLSTLFVLIIRPFVELFLPKDDPIDTSNHSLLPSQISKTEPRTLFTHFNHAIFTEETPLLLVLKRSSSPFRETLYLTKVKHILSNIISPPVFAGLSALIIGTNPMLKSTFFDSESPLYIYITANMKHIAVLTVPITLVSIGTQAGCAKTLFFKWNLHKPVIYVIICRYLIMSIVGIIVVLGCKFIAKDWDWFIINDPMFIFVAMCLACGPTAIDLFDSQDELLILTYNSYILLSPVIWFTLMGLLSITAYNVGKFAIAL</sequence>
<protein>
    <submittedName>
        <fullName evidence="1">19586_t:CDS:1</fullName>
    </submittedName>
</protein>
<evidence type="ECO:0000313" key="1">
    <source>
        <dbReference type="EMBL" id="CAG8497130.1"/>
    </source>
</evidence>
<comment type="caution">
    <text evidence="1">The sequence shown here is derived from an EMBL/GenBank/DDBJ whole genome shotgun (WGS) entry which is preliminary data.</text>
</comment>
<keyword evidence="2" id="KW-1185">Reference proteome</keyword>
<name>A0ACA9KXZ3_9GLOM</name>
<evidence type="ECO:0000313" key="2">
    <source>
        <dbReference type="Proteomes" id="UP000789920"/>
    </source>
</evidence>
<organism evidence="1 2">
    <name type="scientific">Racocetra persica</name>
    <dbReference type="NCBI Taxonomy" id="160502"/>
    <lineage>
        <taxon>Eukaryota</taxon>
        <taxon>Fungi</taxon>
        <taxon>Fungi incertae sedis</taxon>
        <taxon>Mucoromycota</taxon>
        <taxon>Glomeromycotina</taxon>
        <taxon>Glomeromycetes</taxon>
        <taxon>Diversisporales</taxon>
        <taxon>Gigasporaceae</taxon>
        <taxon>Racocetra</taxon>
    </lineage>
</organism>
<dbReference type="Proteomes" id="UP000789920">
    <property type="component" value="Unassembled WGS sequence"/>
</dbReference>
<dbReference type="EMBL" id="CAJVQC010001588">
    <property type="protein sequence ID" value="CAG8497130.1"/>
    <property type="molecule type" value="Genomic_DNA"/>
</dbReference>
<reference evidence="1" key="1">
    <citation type="submission" date="2021-06" db="EMBL/GenBank/DDBJ databases">
        <authorList>
            <person name="Kallberg Y."/>
            <person name="Tangrot J."/>
            <person name="Rosling A."/>
        </authorList>
    </citation>
    <scope>NUCLEOTIDE SEQUENCE</scope>
    <source>
        <strain evidence="1">MA461A</strain>
    </source>
</reference>
<accession>A0ACA9KXZ3</accession>
<proteinExistence type="predicted"/>